<accession>A0A7S0DKS5</accession>
<dbReference type="AlphaFoldDB" id="A0A7S0DKS5"/>
<sequence>MSLLNQEDTKRRLNVYIKACEDASKMMLSSSSQCRSLIDKAMKEAESVDTVDEKNVILQLAFARIKQWSKSKSGQPFTLLVSRSSDPPLDPPVGTPSISAAISTQVSPSPRDSVSSFVNPLPSVPEGKSENILISLQGFSPPPTLPKNWSGREFSGAGDEISIMAQADGKEFEEDQGVSLSRQADKEDVTGGGEPQGDEGPKT</sequence>
<protein>
    <submittedName>
        <fullName evidence="2">Uncharacterized protein</fullName>
    </submittedName>
</protein>
<dbReference type="EMBL" id="HBEM01024958">
    <property type="protein sequence ID" value="CAD8458009.1"/>
    <property type="molecule type" value="Transcribed_RNA"/>
</dbReference>
<organism evidence="2">
    <name type="scientific">Amorphochlora amoebiformis</name>
    <dbReference type="NCBI Taxonomy" id="1561963"/>
    <lineage>
        <taxon>Eukaryota</taxon>
        <taxon>Sar</taxon>
        <taxon>Rhizaria</taxon>
        <taxon>Cercozoa</taxon>
        <taxon>Chlorarachniophyceae</taxon>
        <taxon>Amorphochlora</taxon>
    </lineage>
</organism>
<feature type="region of interest" description="Disordered" evidence="1">
    <location>
        <begin position="165"/>
        <end position="203"/>
    </location>
</feature>
<reference evidence="2" key="1">
    <citation type="submission" date="2021-01" db="EMBL/GenBank/DDBJ databases">
        <authorList>
            <person name="Corre E."/>
            <person name="Pelletier E."/>
            <person name="Niang G."/>
            <person name="Scheremetjew M."/>
            <person name="Finn R."/>
            <person name="Kale V."/>
            <person name="Holt S."/>
            <person name="Cochrane G."/>
            <person name="Meng A."/>
            <person name="Brown T."/>
            <person name="Cohen L."/>
        </authorList>
    </citation>
    <scope>NUCLEOTIDE SEQUENCE</scope>
    <source>
        <strain evidence="2">CCMP2058</strain>
    </source>
</reference>
<name>A0A7S0DKS5_9EUKA</name>
<proteinExistence type="predicted"/>
<evidence type="ECO:0000256" key="1">
    <source>
        <dbReference type="SAM" id="MobiDB-lite"/>
    </source>
</evidence>
<feature type="region of interest" description="Disordered" evidence="1">
    <location>
        <begin position="140"/>
        <end position="159"/>
    </location>
</feature>
<evidence type="ECO:0000313" key="2">
    <source>
        <dbReference type="EMBL" id="CAD8458009.1"/>
    </source>
</evidence>
<gene>
    <name evidence="2" type="ORF">LAMO00422_LOCUS16960</name>
</gene>